<evidence type="ECO:0000313" key="13">
    <source>
        <dbReference type="EMBL" id="OLP86476.1"/>
    </source>
</evidence>
<comment type="catalytic activity">
    <reaction evidence="1 10">
        <text>ATP-dependent breakage, passage and rejoining of double-stranded DNA.</text>
        <dbReference type="EC" id="5.6.2.2"/>
    </reaction>
</comment>
<comment type="caution">
    <text evidence="13">The sequence shown here is derived from an EMBL/GenBank/DDBJ whole genome shotgun (WGS) entry which is preliminary data.</text>
</comment>
<dbReference type="PROSITE" id="PS52040">
    <property type="entry name" value="TOPO_IIA"/>
    <property type="match status" value="1"/>
</dbReference>
<gene>
    <name evidence="13" type="primary">TOP2</name>
    <name evidence="13" type="ORF">AK812_SmicGene32387</name>
</gene>
<dbReference type="GO" id="GO:0005634">
    <property type="term" value="C:nucleus"/>
    <property type="evidence" value="ECO:0007669"/>
    <property type="project" value="TreeGrafter"/>
</dbReference>
<evidence type="ECO:0000313" key="14">
    <source>
        <dbReference type="Proteomes" id="UP000186817"/>
    </source>
</evidence>
<dbReference type="InterPro" id="IPR013760">
    <property type="entry name" value="Topo_IIA-like_dom_sf"/>
</dbReference>
<dbReference type="GO" id="GO:0006265">
    <property type="term" value="P:DNA topological change"/>
    <property type="evidence" value="ECO:0007669"/>
    <property type="project" value="UniProtKB-UniRule"/>
</dbReference>
<dbReference type="Pfam" id="PF00521">
    <property type="entry name" value="DNA_topoisoIV"/>
    <property type="match status" value="1"/>
</dbReference>
<evidence type="ECO:0000256" key="6">
    <source>
        <dbReference type="ARBA" id="ARBA00022840"/>
    </source>
</evidence>
<feature type="domain" description="Topo IIA-type catalytic" evidence="12">
    <location>
        <begin position="1"/>
        <end position="403"/>
    </location>
</feature>
<dbReference type="GO" id="GO:0003918">
    <property type="term" value="F:DNA topoisomerase type II (double strand cut, ATP-hydrolyzing) activity"/>
    <property type="evidence" value="ECO:0007669"/>
    <property type="project" value="UniProtKB-EC"/>
</dbReference>
<keyword evidence="7 10" id="KW-0799">Topoisomerase</keyword>
<dbReference type="GO" id="GO:0003677">
    <property type="term" value="F:DNA binding"/>
    <property type="evidence" value="ECO:0007669"/>
    <property type="project" value="UniProtKB-UniRule"/>
</dbReference>
<dbReference type="InterPro" id="IPR002205">
    <property type="entry name" value="Topo_IIA_dom_A"/>
</dbReference>
<evidence type="ECO:0000256" key="11">
    <source>
        <dbReference type="SAM" id="SignalP"/>
    </source>
</evidence>
<evidence type="ECO:0000259" key="12">
    <source>
        <dbReference type="PROSITE" id="PS52040"/>
    </source>
</evidence>
<dbReference type="InterPro" id="IPR001154">
    <property type="entry name" value="TopoII_euk"/>
</dbReference>
<dbReference type="InterPro" id="IPR013757">
    <property type="entry name" value="Topo_IIA_A_a_sf"/>
</dbReference>
<keyword evidence="5" id="KW-0547">Nucleotide-binding</keyword>
<keyword evidence="6" id="KW-0067">ATP-binding</keyword>
<evidence type="ECO:0000256" key="10">
    <source>
        <dbReference type="PROSITE-ProRule" id="PRU01384"/>
    </source>
</evidence>
<dbReference type="InterPro" id="IPR013758">
    <property type="entry name" value="Topo_IIA_A/C_ab"/>
</dbReference>
<dbReference type="GO" id="GO:0000712">
    <property type="term" value="P:resolution of meiotic recombination intermediates"/>
    <property type="evidence" value="ECO:0007669"/>
    <property type="project" value="TreeGrafter"/>
</dbReference>
<evidence type="ECO:0000256" key="7">
    <source>
        <dbReference type="ARBA" id="ARBA00023029"/>
    </source>
</evidence>
<dbReference type="OMA" id="VRKCEDA"/>
<dbReference type="GO" id="GO:0005524">
    <property type="term" value="F:ATP binding"/>
    <property type="evidence" value="ECO:0007669"/>
    <property type="project" value="UniProtKB-KW"/>
</dbReference>
<feature type="signal peptide" evidence="11">
    <location>
        <begin position="1"/>
        <end position="28"/>
    </location>
</feature>
<dbReference type="Proteomes" id="UP000186817">
    <property type="component" value="Unassembled WGS sequence"/>
</dbReference>
<keyword evidence="8 10" id="KW-0238">DNA-binding</keyword>
<evidence type="ECO:0000256" key="5">
    <source>
        <dbReference type="ARBA" id="ARBA00022741"/>
    </source>
</evidence>
<keyword evidence="11" id="KW-0732">Signal</keyword>
<evidence type="ECO:0000256" key="3">
    <source>
        <dbReference type="ARBA" id="ARBA00011080"/>
    </source>
</evidence>
<dbReference type="FunFam" id="3.30.1360.40:FF:000003">
    <property type="entry name" value="DNA topoisomerase 2"/>
    <property type="match status" value="1"/>
</dbReference>
<dbReference type="GO" id="GO:0000819">
    <property type="term" value="P:sister chromatid segregation"/>
    <property type="evidence" value="ECO:0007669"/>
    <property type="project" value="TreeGrafter"/>
</dbReference>
<evidence type="ECO:0000256" key="2">
    <source>
        <dbReference type="ARBA" id="ARBA00001946"/>
    </source>
</evidence>
<evidence type="ECO:0000256" key="4">
    <source>
        <dbReference type="ARBA" id="ARBA00012895"/>
    </source>
</evidence>
<proteinExistence type="inferred from homology"/>
<protein>
    <recommendedName>
        <fullName evidence="4">DNA topoisomerase (ATP-hydrolyzing)</fullName>
        <ecNumber evidence="4">5.6.2.2</ecNumber>
    </recommendedName>
</protein>
<dbReference type="Gene3D" id="1.10.268.10">
    <property type="entry name" value="Topoisomerase, domain 3"/>
    <property type="match status" value="1"/>
</dbReference>
<dbReference type="SMART" id="SM00434">
    <property type="entry name" value="TOP4c"/>
    <property type="match status" value="1"/>
</dbReference>
<dbReference type="PROSITE" id="PS51257">
    <property type="entry name" value="PROKAR_LIPOPROTEIN"/>
    <property type="match status" value="1"/>
</dbReference>
<dbReference type="InterPro" id="IPR050634">
    <property type="entry name" value="DNA_Topoisomerase_II"/>
</dbReference>
<dbReference type="EC" id="5.6.2.2" evidence="4"/>
<dbReference type="EMBL" id="LSRX01000913">
    <property type="protein sequence ID" value="OLP86476.1"/>
    <property type="molecule type" value="Genomic_DNA"/>
</dbReference>
<dbReference type="Gene3D" id="3.30.1360.40">
    <property type="match status" value="1"/>
</dbReference>
<dbReference type="PANTHER" id="PTHR10169">
    <property type="entry name" value="DNA TOPOISOMERASE/GYRASE"/>
    <property type="match status" value="1"/>
</dbReference>
<organism evidence="13 14">
    <name type="scientific">Symbiodinium microadriaticum</name>
    <name type="common">Dinoflagellate</name>
    <name type="synonym">Zooxanthella microadriatica</name>
    <dbReference type="NCBI Taxonomy" id="2951"/>
    <lineage>
        <taxon>Eukaryota</taxon>
        <taxon>Sar</taxon>
        <taxon>Alveolata</taxon>
        <taxon>Dinophyceae</taxon>
        <taxon>Suessiales</taxon>
        <taxon>Symbiodiniaceae</taxon>
        <taxon>Symbiodinium</taxon>
    </lineage>
</organism>
<evidence type="ECO:0000256" key="8">
    <source>
        <dbReference type="ARBA" id="ARBA00023125"/>
    </source>
</evidence>
<accession>A0A1Q9CU68</accession>
<keyword evidence="14" id="KW-1185">Reference proteome</keyword>
<feature type="active site" description="O-(5'-phospho-DNA)-tyrosine intermediate" evidence="10">
    <location>
        <position position="93"/>
    </location>
</feature>
<dbReference type="PANTHER" id="PTHR10169:SF38">
    <property type="entry name" value="DNA TOPOISOMERASE 2"/>
    <property type="match status" value="1"/>
</dbReference>
<keyword evidence="9 10" id="KW-0413">Isomerase</keyword>
<comment type="cofactor">
    <cofactor evidence="2">
        <name>Mg(2+)</name>
        <dbReference type="ChEBI" id="CHEBI:18420"/>
    </cofactor>
</comment>
<name>A0A1Q9CU68_SYMMI</name>
<evidence type="ECO:0000256" key="9">
    <source>
        <dbReference type="ARBA" id="ARBA00023235"/>
    </source>
</evidence>
<dbReference type="SUPFAM" id="SSF56719">
    <property type="entry name" value="Type II DNA topoisomerase"/>
    <property type="match status" value="1"/>
</dbReference>
<dbReference type="Gene3D" id="3.90.199.10">
    <property type="entry name" value="Topoisomerase II, domain 5"/>
    <property type="match status" value="1"/>
</dbReference>
<feature type="chain" id="PRO_5013090629" description="DNA topoisomerase (ATP-hydrolyzing)" evidence="11">
    <location>
        <begin position="29"/>
        <end position="403"/>
    </location>
</feature>
<dbReference type="FunFam" id="3.90.199.10:FF:000002">
    <property type="entry name" value="DNA topoisomerase 2"/>
    <property type="match status" value="1"/>
</dbReference>
<reference evidence="13 14" key="1">
    <citation type="submission" date="2016-02" db="EMBL/GenBank/DDBJ databases">
        <title>Genome analysis of coral dinoflagellate symbionts highlights evolutionary adaptations to a symbiotic lifestyle.</title>
        <authorList>
            <person name="Aranda M."/>
            <person name="Li Y."/>
            <person name="Liew Y.J."/>
            <person name="Baumgarten S."/>
            <person name="Simakov O."/>
            <person name="Wilson M."/>
            <person name="Piel J."/>
            <person name="Ashoor H."/>
            <person name="Bougouffa S."/>
            <person name="Bajic V.B."/>
            <person name="Ryu T."/>
            <person name="Ravasi T."/>
            <person name="Bayer T."/>
            <person name="Micklem G."/>
            <person name="Kim H."/>
            <person name="Bhak J."/>
            <person name="Lajeunesse T.C."/>
            <person name="Voolstra C.R."/>
        </authorList>
    </citation>
    <scope>NUCLEOTIDE SEQUENCE [LARGE SCALE GENOMIC DNA]</scope>
    <source>
        <strain evidence="13 14">CCMP2467</strain>
    </source>
</reference>
<dbReference type="PRINTS" id="PR01158">
    <property type="entry name" value="TOPISMRASEII"/>
</dbReference>
<dbReference type="AlphaFoldDB" id="A0A1Q9CU68"/>
<dbReference type="OrthoDB" id="276498at2759"/>
<sequence>MYRSCTLWRKALLHAWVLFGCFKRKLRSDVKVAQLVGYVSEQAAYHHGEMSLSETIVGMAQDFVGSNNINLLVPQGQFGTRLQGGKDSASARYIYTRLAPITRFLFPASDDPVLEYLSEDGMSIEPRWYCPVIPMVLVNGVEGIGTGWSSSVPNFNPRDIIENLRRWLKKQELKEMTPWFAGFTGSISKSREEGKWEVTGNIRNLGEGKAEITELPVKRWTQDYREILEENLPKGEKKREGPKLLEDYQEYHSEKSVHFELSLSSEGQLHADKDNLEKVFKLRSSISMNNMMLFDADGKIKKYDTPKDILQDFAHVRLKIYETRKAYLLARLTRECEVLSAKARFVKLVIEGRIVIRKRKIADLAQDLRKHGFKALRDLQGEQSEEKEVMPRSVVSGKVVFRF</sequence>
<evidence type="ECO:0000256" key="1">
    <source>
        <dbReference type="ARBA" id="ARBA00000185"/>
    </source>
</evidence>
<comment type="similarity">
    <text evidence="3">Belongs to the type II topoisomerase family.</text>
</comment>